<evidence type="ECO:0000256" key="4">
    <source>
        <dbReference type="ARBA" id="ARBA00012936"/>
    </source>
</evidence>
<comment type="subcellular location">
    <subcellularLocation>
        <location evidence="2 11">Late endosome membrane</location>
        <topology evidence="2 11">Multi-pass membrane protein</topology>
    </subcellularLocation>
    <subcellularLocation>
        <location evidence="3 11">Lysosome membrane</location>
        <topology evidence="3 11">Multi-pass membrane protein</topology>
    </subcellularLocation>
</comment>
<evidence type="ECO:0000256" key="2">
    <source>
        <dbReference type="ARBA" id="ARBA00004107"/>
    </source>
</evidence>
<sequence length="248" mass="26777">MADGEERAPLLRNVISEPPPIYSSQAPPPGQVPPPYPADELPPPYTPTPQGGIPMINCKVCQALINVEGKQNQHVVKCNVCNEATPIKGPPPGKRYIRCPCNCLLICNSTAARIACPRQNCKRIINLGGQTHVVVRNPGSERFTCGYCNQVFVFNSVGWSQLARCPHCRRVSSCDASNQKTRCAIYLILGIIFLGAGIGVTVGTYEMAHHSGGIYTVWIGAFVLGILFLVRAAYLGSIRVSPRAPPPS</sequence>
<reference evidence="13" key="1">
    <citation type="submission" date="2022-08" db="UniProtKB">
        <authorList>
            <consortium name="EnsemblMetazoa"/>
        </authorList>
    </citation>
    <scope>IDENTIFICATION</scope>
    <source>
        <strain evidence="13">05x7-T-G4-1.051#20</strain>
    </source>
</reference>
<comment type="function">
    <text evidence="11">Catalyzes the hydrolysis of phosphatidylinositol-4,5-bisphosphate (PtdIns-4,5-P2) to phosphatidylinositol-4-phosphate (PtdIns-4-P).</text>
</comment>
<evidence type="ECO:0000313" key="13">
    <source>
        <dbReference type="EnsemblMetazoa" id="G22348.11:cds"/>
    </source>
</evidence>
<evidence type="ECO:0000256" key="11">
    <source>
        <dbReference type="RuleBase" id="RU365008"/>
    </source>
</evidence>
<dbReference type="EnsemblMetazoa" id="G22348.11">
    <property type="protein sequence ID" value="G22348.11:cds"/>
    <property type="gene ID" value="G22348"/>
</dbReference>
<dbReference type="EnsemblMetazoa" id="G22348.1">
    <property type="protein sequence ID" value="G22348.1:cds"/>
    <property type="gene ID" value="G22348"/>
</dbReference>
<dbReference type="GO" id="GO:0046856">
    <property type="term" value="P:phosphatidylinositol dephosphorylation"/>
    <property type="evidence" value="ECO:0007669"/>
    <property type="project" value="InterPro"/>
</dbReference>
<dbReference type="GO" id="GO:0030670">
    <property type="term" value="C:phagocytic vesicle membrane"/>
    <property type="evidence" value="ECO:0007669"/>
    <property type="project" value="TreeGrafter"/>
</dbReference>
<feature type="compositionally biased region" description="Pro residues" evidence="12">
    <location>
        <begin position="17"/>
        <end position="45"/>
    </location>
</feature>
<feature type="transmembrane region" description="Helical" evidence="11">
    <location>
        <begin position="183"/>
        <end position="202"/>
    </location>
</feature>
<proteinExistence type="predicted"/>
<evidence type="ECO:0000256" key="8">
    <source>
        <dbReference type="ARBA" id="ARBA00022989"/>
    </source>
</evidence>
<evidence type="ECO:0000256" key="5">
    <source>
        <dbReference type="ARBA" id="ARBA00022692"/>
    </source>
</evidence>
<dbReference type="Pfam" id="PF09788">
    <property type="entry name" value="Tmemb_55A"/>
    <property type="match status" value="1"/>
</dbReference>
<keyword evidence="9 11" id="KW-0472">Membrane</keyword>
<keyword evidence="14" id="KW-1185">Reference proteome</keyword>
<dbReference type="PANTHER" id="PTHR21014:SF6">
    <property type="entry name" value="PHOSPHATIDYLINOSITOL-4,5-BISPHOSPHATE 4-PHOSPHATASE"/>
    <property type="match status" value="1"/>
</dbReference>
<dbReference type="GO" id="GO:0034597">
    <property type="term" value="F:phosphatidylinositol-4,5-bisphosphate 4-phosphatase activity"/>
    <property type="evidence" value="ECO:0007669"/>
    <property type="project" value="UniProtKB-EC"/>
</dbReference>
<dbReference type="Proteomes" id="UP000005408">
    <property type="component" value="Unassembled WGS sequence"/>
</dbReference>
<keyword evidence="8 11" id="KW-1133">Transmembrane helix</keyword>
<evidence type="ECO:0000313" key="14">
    <source>
        <dbReference type="Proteomes" id="UP000005408"/>
    </source>
</evidence>
<dbReference type="PANTHER" id="PTHR21014">
    <property type="entry name" value="PHOSPHATIDYLINOSITOL-4,5-BISPHOSPHATE 4-PHOSPHATASE"/>
    <property type="match status" value="1"/>
</dbReference>
<comment type="catalytic activity">
    <reaction evidence="1 11">
        <text>a 1,2-diacyl-sn-glycero-3-phospho-(1D-myo-inositol-4,5-bisphosphate) + H2O = a 1,2-diacyl-sn-glycero-3-phospho-(1D-myo-inositol-5-phosphate) + phosphate</text>
        <dbReference type="Rhea" id="RHEA:25674"/>
        <dbReference type="ChEBI" id="CHEBI:15377"/>
        <dbReference type="ChEBI" id="CHEBI:43474"/>
        <dbReference type="ChEBI" id="CHEBI:57795"/>
        <dbReference type="ChEBI" id="CHEBI:58456"/>
        <dbReference type="EC" id="3.1.3.78"/>
    </reaction>
</comment>
<feature type="region of interest" description="Disordered" evidence="12">
    <location>
        <begin position="1"/>
        <end position="45"/>
    </location>
</feature>
<protein>
    <recommendedName>
        <fullName evidence="4 11">Phosphatidylinositol-4,5-bisphosphate 4-phosphatase</fullName>
        <ecNumber evidence="4 11">3.1.3.78</ecNumber>
    </recommendedName>
</protein>
<dbReference type="EC" id="3.1.3.78" evidence="4 11"/>
<evidence type="ECO:0000256" key="6">
    <source>
        <dbReference type="ARBA" id="ARBA00022753"/>
    </source>
</evidence>
<feature type="transmembrane region" description="Helical" evidence="11">
    <location>
        <begin position="214"/>
        <end position="234"/>
    </location>
</feature>
<dbReference type="GO" id="GO:0005765">
    <property type="term" value="C:lysosomal membrane"/>
    <property type="evidence" value="ECO:0007669"/>
    <property type="project" value="UniProtKB-SubCell"/>
</dbReference>
<dbReference type="OMA" id="ATYISWA"/>
<accession>A0A8W8K7V7</accession>
<evidence type="ECO:0000256" key="9">
    <source>
        <dbReference type="ARBA" id="ARBA00023136"/>
    </source>
</evidence>
<name>A0A8W8K7V7_MAGGI</name>
<dbReference type="AlphaFoldDB" id="A0A8W8K7V7"/>
<dbReference type="EnsemblMetazoa" id="G22348.9">
    <property type="protein sequence ID" value="G22348.9:cds"/>
    <property type="gene ID" value="G22348"/>
</dbReference>
<evidence type="ECO:0000256" key="7">
    <source>
        <dbReference type="ARBA" id="ARBA00022801"/>
    </source>
</evidence>
<evidence type="ECO:0000256" key="10">
    <source>
        <dbReference type="ARBA" id="ARBA00023228"/>
    </source>
</evidence>
<evidence type="ECO:0000256" key="1">
    <source>
        <dbReference type="ARBA" id="ARBA00001261"/>
    </source>
</evidence>
<organism evidence="13 14">
    <name type="scientific">Magallana gigas</name>
    <name type="common">Pacific oyster</name>
    <name type="synonym">Crassostrea gigas</name>
    <dbReference type="NCBI Taxonomy" id="29159"/>
    <lineage>
        <taxon>Eukaryota</taxon>
        <taxon>Metazoa</taxon>
        <taxon>Spiralia</taxon>
        <taxon>Lophotrochozoa</taxon>
        <taxon>Mollusca</taxon>
        <taxon>Bivalvia</taxon>
        <taxon>Autobranchia</taxon>
        <taxon>Pteriomorphia</taxon>
        <taxon>Ostreida</taxon>
        <taxon>Ostreoidea</taxon>
        <taxon>Ostreidae</taxon>
        <taxon>Magallana</taxon>
    </lineage>
</organism>
<dbReference type="GO" id="GO:0031902">
    <property type="term" value="C:late endosome membrane"/>
    <property type="evidence" value="ECO:0007669"/>
    <property type="project" value="UniProtKB-SubCell"/>
</dbReference>
<keyword evidence="6 11" id="KW-0967">Endosome</keyword>
<dbReference type="InterPro" id="IPR019178">
    <property type="entry name" value="PtdIns-P2-Ptase"/>
</dbReference>
<keyword evidence="5 11" id="KW-0812">Transmembrane</keyword>
<dbReference type="OrthoDB" id="9939933at2759"/>
<keyword evidence="7 11" id="KW-0378">Hydrolase</keyword>
<evidence type="ECO:0000256" key="3">
    <source>
        <dbReference type="ARBA" id="ARBA00004155"/>
    </source>
</evidence>
<evidence type="ECO:0000256" key="12">
    <source>
        <dbReference type="SAM" id="MobiDB-lite"/>
    </source>
</evidence>
<keyword evidence="10 11" id="KW-0458">Lysosome</keyword>
<dbReference type="GO" id="GO:0005886">
    <property type="term" value="C:plasma membrane"/>
    <property type="evidence" value="ECO:0007669"/>
    <property type="project" value="TreeGrafter"/>
</dbReference>